<keyword evidence="6" id="KW-1133">Transmembrane helix</keyword>
<dbReference type="SUPFAM" id="SSF57362">
    <property type="entry name" value="BPTI-like"/>
    <property type="match status" value="2"/>
</dbReference>
<dbReference type="InterPro" id="IPR036880">
    <property type="entry name" value="Kunitz_BPTI_sf"/>
</dbReference>
<comment type="similarity">
    <text evidence="2">Belongs to the venom Kunitz-type family.</text>
</comment>
<dbReference type="CDD" id="cd22593">
    <property type="entry name" value="Kunitz_conkunitzin"/>
    <property type="match status" value="1"/>
</dbReference>
<evidence type="ECO:0000256" key="5">
    <source>
        <dbReference type="ARBA" id="ARBA00023157"/>
    </source>
</evidence>
<organism evidence="9 10">
    <name type="scientific">Coilia grayii</name>
    <name type="common">Gray's grenadier anchovy</name>
    <dbReference type="NCBI Taxonomy" id="363190"/>
    <lineage>
        <taxon>Eukaryota</taxon>
        <taxon>Metazoa</taxon>
        <taxon>Chordata</taxon>
        <taxon>Craniata</taxon>
        <taxon>Vertebrata</taxon>
        <taxon>Euteleostomi</taxon>
        <taxon>Actinopterygii</taxon>
        <taxon>Neopterygii</taxon>
        <taxon>Teleostei</taxon>
        <taxon>Clupei</taxon>
        <taxon>Clupeiformes</taxon>
        <taxon>Clupeoidei</taxon>
        <taxon>Engraulidae</taxon>
        <taxon>Coilinae</taxon>
        <taxon>Coilia</taxon>
    </lineage>
</organism>
<sequence>MLDKLYFRCLLLLCLFAFVTSSDPRCSQPRVEGEGDKQELRYYYDAGACYPFFFKGEGGNSNSFESDQECMTACAPDADTLYPPGDQVCSLKVDPGPCYGLLLKYHYSMEDKTCRLFHYGGCQGNGNRFDSREQCLKLCGAKSGRSIGSGGDHNPDATTVNTGMIVGVVGGVIFAVAVISALGLFITQRYVCLLCRASCRCHASTRRFH</sequence>
<dbReference type="PROSITE" id="PS50279">
    <property type="entry name" value="BPTI_KUNITZ_2"/>
    <property type="match status" value="2"/>
</dbReference>
<name>A0ABD1JP33_9TELE</name>
<evidence type="ECO:0000256" key="6">
    <source>
        <dbReference type="SAM" id="Phobius"/>
    </source>
</evidence>
<dbReference type="PANTHER" id="PTHR10083">
    <property type="entry name" value="KUNITZ-TYPE PROTEASE INHIBITOR-RELATED"/>
    <property type="match status" value="1"/>
</dbReference>
<keyword evidence="4" id="KW-0800">Toxin</keyword>
<feature type="domain" description="BPTI/Kunitz inhibitor" evidence="8">
    <location>
        <begin position="89"/>
        <end position="139"/>
    </location>
</feature>
<feature type="domain" description="BPTI/Kunitz inhibitor" evidence="8">
    <location>
        <begin position="26"/>
        <end position="74"/>
    </location>
</feature>
<keyword evidence="7" id="KW-0732">Signal</keyword>
<evidence type="ECO:0000256" key="4">
    <source>
        <dbReference type="ARBA" id="ARBA00022656"/>
    </source>
</evidence>
<evidence type="ECO:0000259" key="8">
    <source>
        <dbReference type="PROSITE" id="PS50279"/>
    </source>
</evidence>
<dbReference type="Proteomes" id="UP001591681">
    <property type="component" value="Unassembled WGS sequence"/>
</dbReference>
<evidence type="ECO:0000256" key="1">
    <source>
        <dbReference type="ARBA" id="ARBA00004613"/>
    </source>
</evidence>
<evidence type="ECO:0000313" key="9">
    <source>
        <dbReference type="EMBL" id="KAL2087693.1"/>
    </source>
</evidence>
<keyword evidence="6" id="KW-0472">Membrane</keyword>
<dbReference type="FunFam" id="4.10.410.10:FF:000020">
    <property type="entry name" value="Collagen, type VI, alpha 3"/>
    <property type="match status" value="1"/>
</dbReference>
<reference evidence="9 10" key="1">
    <citation type="submission" date="2024-09" db="EMBL/GenBank/DDBJ databases">
        <title>A chromosome-level genome assembly of Gray's grenadier anchovy, Coilia grayii.</title>
        <authorList>
            <person name="Fu Z."/>
        </authorList>
    </citation>
    <scope>NUCLEOTIDE SEQUENCE [LARGE SCALE GENOMIC DNA]</scope>
    <source>
        <strain evidence="9">G4</strain>
        <tissue evidence="9">Muscle</tissue>
    </source>
</reference>
<dbReference type="SMART" id="SM00131">
    <property type="entry name" value="KU"/>
    <property type="match status" value="2"/>
</dbReference>
<comment type="subcellular location">
    <subcellularLocation>
        <location evidence="1">Secreted</location>
    </subcellularLocation>
</comment>
<keyword evidence="10" id="KW-1185">Reference proteome</keyword>
<feature type="transmembrane region" description="Helical" evidence="6">
    <location>
        <begin position="164"/>
        <end position="186"/>
    </location>
</feature>
<dbReference type="InterPro" id="IPR050098">
    <property type="entry name" value="TFPI/VKTCI-like"/>
</dbReference>
<comment type="caution">
    <text evidence="9">The sequence shown here is derived from an EMBL/GenBank/DDBJ whole genome shotgun (WGS) entry which is preliminary data.</text>
</comment>
<keyword evidence="6" id="KW-0812">Transmembrane</keyword>
<dbReference type="EMBL" id="JBHFQA010000014">
    <property type="protein sequence ID" value="KAL2087693.1"/>
    <property type="molecule type" value="Genomic_DNA"/>
</dbReference>
<keyword evidence="3" id="KW-0964">Secreted</keyword>
<protein>
    <recommendedName>
        <fullName evidence="8">BPTI/Kunitz inhibitor domain-containing protein</fullName>
    </recommendedName>
</protein>
<accession>A0ABD1JP33</accession>
<evidence type="ECO:0000313" key="10">
    <source>
        <dbReference type="Proteomes" id="UP001591681"/>
    </source>
</evidence>
<dbReference type="InterPro" id="IPR002223">
    <property type="entry name" value="Kunitz_BPTI"/>
</dbReference>
<dbReference type="PRINTS" id="PR00759">
    <property type="entry name" value="BASICPTASE"/>
</dbReference>
<dbReference type="Gene3D" id="4.10.410.10">
    <property type="entry name" value="Pancreatic trypsin inhibitor Kunitz domain"/>
    <property type="match status" value="2"/>
</dbReference>
<dbReference type="AlphaFoldDB" id="A0ABD1JP33"/>
<feature type="signal peptide" evidence="7">
    <location>
        <begin position="1"/>
        <end position="21"/>
    </location>
</feature>
<dbReference type="Pfam" id="PF00014">
    <property type="entry name" value="Kunitz_BPTI"/>
    <property type="match status" value="2"/>
</dbReference>
<feature type="chain" id="PRO_5044812013" description="BPTI/Kunitz inhibitor domain-containing protein" evidence="7">
    <location>
        <begin position="22"/>
        <end position="209"/>
    </location>
</feature>
<gene>
    <name evidence="9" type="ORF">ACEWY4_016521</name>
</gene>
<evidence type="ECO:0000256" key="2">
    <source>
        <dbReference type="ARBA" id="ARBA00008415"/>
    </source>
</evidence>
<dbReference type="PANTHER" id="PTHR10083:SF217">
    <property type="entry name" value="BOOPHILIN-H2"/>
    <property type="match status" value="1"/>
</dbReference>
<dbReference type="CDD" id="cd00109">
    <property type="entry name" value="Kunitz-type"/>
    <property type="match status" value="1"/>
</dbReference>
<dbReference type="InterPro" id="IPR020901">
    <property type="entry name" value="Prtase_inh_Kunz-CS"/>
</dbReference>
<dbReference type="GO" id="GO:0005576">
    <property type="term" value="C:extracellular region"/>
    <property type="evidence" value="ECO:0007669"/>
    <property type="project" value="UniProtKB-SubCell"/>
</dbReference>
<evidence type="ECO:0000256" key="3">
    <source>
        <dbReference type="ARBA" id="ARBA00022525"/>
    </source>
</evidence>
<proteinExistence type="inferred from homology"/>
<keyword evidence="5" id="KW-1015">Disulfide bond</keyword>
<dbReference type="PROSITE" id="PS00280">
    <property type="entry name" value="BPTI_KUNITZ_1"/>
    <property type="match status" value="1"/>
</dbReference>
<evidence type="ECO:0000256" key="7">
    <source>
        <dbReference type="SAM" id="SignalP"/>
    </source>
</evidence>